<evidence type="ECO:0000256" key="1">
    <source>
        <dbReference type="ARBA" id="ARBA00004141"/>
    </source>
</evidence>
<dbReference type="AlphaFoldDB" id="A0A074Y8B3"/>
<dbReference type="STRING" id="1043005.A0A074Y8B3"/>
<dbReference type="RefSeq" id="XP_013342450.1">
    <property type="nucleotide sequence ID" value="XM_013486996.1"/>
</dbReference>
<evidence type="ECO:0000256" key="5">
    <source>
        <dbReference type="ARBA" id="ARBA00038359"/>
    </source>
</evidence>
<dbReference type="Proteomes" id="UP000030641">
    <property type="component" value="Unassembled WGS sequence"/>
</dbReference>
<feature type="transmembrane region" description="Helical" evidence="7">
    <location>
        <begin position="122"/>
        <end position="140"/>
    </location>
</feature>
<evidence type="ECO:0000313" key="10">
    <source>
        <dbReference type="Proteomes" id="UP000030641"/>
    </source>
</evidence>
<feature type="transmembrane region" description="Helical" evidence="7">
    <location>
        <begin position="83"/>
        <end position="110"/>
    </location>
</feature>
<dbReference type="GeneID" id="25369353"/>
<dbReference type="OMA" id="WCIRILM"/>
<organism evidence="9 10">
    <name type="scientific">Aureobasidium subglaciale (strain EXF-2481)</name>
    <name type="common">Aureobasidium pullulans var. subglaciale</name>
    <dbReference type="NCBI Taxonomy" id="1043005"/>
    <lineage>
        <taxon>Eukaryota</taxon>
        <taxon>Fungi</taxon>
        <taxon>Dikarya</taxon>
        <taxon>Ascomycota</taxon>
        <taxon>Pezizomycotina</taxon>
        <taxon>Dothideomycetes</taxon>
        <taxon>Dothideomycetidae</taxon>
        <taxon>Dothideales</taxon>
        <taxon>Saccotheciaceae</taxon>
        <taxon>Aureobasidium</taxon>
    </lineage>
</organism>
<feature type="domain" description="Rhodopsin" evidence="8">
    <location>
        <begin position="25"/>
        <end position="268"/>
    </location>
</feature>
<reference evidence="9 10" key="1">
    <citation type="journal article" date="2014" name="BMC Genomics">
        <title>Genome sequencing of four Aureobasidium pullulans varieties: biotechnological potential, stress tolerance, and description of new species.</title>
        <authorList>
            <person name="Gostin Ar C."/>
            <person name="Ohm R.A."/>
            <person name="Kogej T."/>
            <person name="Sonjak S."/>
            <person name="Turk M."/>
            <person name="Zajc J."/>
            <person name="Zalar P."/>
            <person name="Grube M."/>
            <person name="Sun H."/>
            <person name="Han J."/>
            <person name="Sharma A."/>
            <person name="Chiniquy J."/>
            <person name="Ngan C.Y."/>
            <person name="Lipzen A."/>
            <person name="Barry K."/>
            <person name="Grigoriev I.V."/>
            <person name="Gunde-Cimerman N."/>
        </authorList>
    </citation>
    <scope>NUCLEOTIDE SEQUENCE [LARGE SCALE GENOMIC DNA]</scope>
    <source>
        <strain evidence="9 10">EXF-2481</strain>
    </source>
</reference>
<feature type="transmembrane region" description="Helical" evidence="7">
    <location>
        <begin position="41"/>
        <end position="63"/>
    </location>
</feature>
<feature type="transmembrane region" description="Helical" evidence="7">
    <location>
        <begin position="6"/>
        <end position="29"/>
    </location>
</feature>
<feature type="transmembrane region" description="Helical" evidence="7">
    <location>
        <begin position="202"/>
        <end position="222"/>
    </location>
</feature>
<keyword evidence="3 7" id="KW-1133">Transmembrane helix</keyword>
<evidence type="ECO:0000256" key="2">
    <source>
        <dbReference type="ARBA" id="ARBA00022692"/>
    </source>
</evidence>
<dbReference type="PANTHER" id="PTHR33048">
    <property type="entry name" value="PTH11-LIKE INTEGRAL MEMBRANE PROTEIN (AFU_ORTHOLOGUE AFUA_5G11245)"/>
    <property type="match status" value="1"/>
</dbReference>
<dbReference type="InterPro" id="IPR052337">
    <property type="entry name" value="SAT4-like"/>
</dbReference>
<dbReference type="InParanoid" id="A0A074Y8B3"/>
<dbReference type="OrthoDB" id="3923077at2759"/>
<keyword evidence="10" id="KW-1185">Reference proteome</keyword>
<dbReference type="InterPro" id="IPR049326">
    <property type="entry name" value="Rhodopsin_dom_fungi"/>
</dbReference>
<accession>A0A074Y8B3</accession>
<keyword evidence="4 7" id="KW-0472">Membrane</keyword>
<dbReference type="Pfam" id="PF20684">
    <property type="entry name" value="Fung_rhodopsin"/>
    <property type="match status" value="1"/>
</dbReference>
<evidence type="ECO:0000256" key="6">
    <source>
        <dbReference type="SAM" id="MobiDB-lite"/>
    </source>
</evidence>
<evidence type="ECO:0000256" key="4">
    <source>
        <dbReference type="ARBA" id="ARBA00023136"/>
    </source>
</evidence>
<feature type="region of interest" description="Disordered" evidence="6">
    <location>
        <begin position="367"/>
        <end position="391"/>
    </location>
</feature>
<proteinExistence type="inferred from homology"/>
<comment type="similarity">
    <text evidence="5">Belongs to the SAT4 family.</text>
</comment>
<dbReference type="HOGENOM" id="CLU_028200_3_4_1"/>
<feature type="transmembrane region" description="Helical" evidence="7">
    <location>
        <begin position="170"/>
        <end position="190"/>
    </location>
</feature>
<evidence type="ECO:0000256" key="3">
    <source>
        <dbReference type="ARBA" id="ARBA00022989"/>
    </source>
</evidence>
<evidence type="ECO:0000259" key="8">
    <source>
        <dbReference type="Pfam" id="PF20684"/>
    </source>
</evidence>
<evidence type="ECO:0000256" key="7">
    <source>
        <dbReference type="SAM" id="Phobius"/>
    </source>
</evidence>
<comment type="subcellular location">
    <subcellularLocation>
        <location evidence="1">Membrane</location>
        <topology evidence="1">Multi-pass membrane protein</topology>
    </subcellularLocation>
</comment>
<name>A0A074Y8B3_AURSE</name>
<gene>
    <name evidence="9" type="ORF">AUEXF2481DRAFT_6038</name>
</gene>
<dbReference type="EMBL" id="KL584763">
    <property type="protein sequence ID" value="KEQ93970.1"/>
    <property type="molecule type" value="Genomic_DNA"/>
</dbReference>
<protein>
    <recommendedName>
        <fullName evidence="8">Rhodopsin domain-containing protein</fullName>
    </recommendedName>
</protein>
<feature type="transmembrane region" description="Helical" evidence="7">
    <location>
        <begin position="242"/>
        <end position="262"/>
    </location>
</feature>
<dbReference type="PANTHER" id="PTHR33048:SF96">
    <property type="entry name" value="INTEGRAL MEMBRANE PROTEIN"/>
    <property type="match status" value="1"/>
</dbReference>
<dbReference type="GO" id="GO:0016020">
    <property type="term" value="C:membrane"/>
    <property type="evidence" value="ECO:0007669"/>
    <property type="project" value="UniProtKB-SubCell"/>
</dbReference>
<sequence>MQDRSSQILAVCVIFLVLSWISVGLRVYVKTRVLNQVGWDDGAMLATLLLFTGYLICQLGSLAHGNGRRRETMTDATAQIGLMYWFFCELFYTLATSMLKVSIGLFFLRIANNKWHVRIIKLIMYCSGVLGITYFCIVLFQCKPISFWWDLDPNHHGHCLSASVMADTSYVVSALNSVADWVFGILPIFIVKDLQMHRHQKAVVAVILGFAAVGSSATIIRLPYVWTIKEYKGEFLWRTADVAIWTTVEVGIGITAGNLGTLRPLLQRFMSLMGISSSTAQNSRTWKRNKNGNHVYTNSGATALEDFAGKGATMKTTVTIRGGADSEWAGVSRTDSEEEIVPNSNKLHEGGILHSVQIDTFEERIQSRGGEEERIGAGNTSPRPIQAYERV</sequence>
<keyword evidence="2 7" id="KW-0812">Transmembrane</keyword>
<evidence type="ECO:0000313" key="9">
    <source>
        <dbReference type="EMBL" id="KEQ93970.1"/>
    </source>
</evidence>